<evidence type="ECO:0000313" key="2">
    <source>
        <dbReference type="Proteomes" id="UP000789831"/>
    </source>
</evidence>
<evidence type="ECO:0000313" key="1">
    <source>
        <dbReference type="EMBL" id="CAG8512983.1"/>
    </source>
</evidence>
<sequence>MLVGTRNNDLAQSPTLSSIKVLVFFGNGSNAVKFTDSDSNGQSNPNVNVILENLLEWFKQKLQRYSSEAPVPICQEPSKIIAQEIMSKIRGAHLDLDGVSRIQINICAGHVFLIHKINDRIQYNGQEFFQQLPLFLEISVEIQSMHPLVLRHTPCQVMVTVEVLQDNNTNSTEWLIEEMSTNSLGAGGLWRNVGTANHPTLQP</sequence>
<keyword evidence="2" id="KW-1185">Reference proteome</keyword>
<accession>A0A9N9A015</accession>
<dbReference type="OrthoDB" id="5590091at2759"/>
<protein>
    <submittedName>
        <fullName evidence="1">11415_t:CDS:1</fullName>
    </submittedName>
</protein>
<proteinExistence type="predicted"/>
<organism evidence="1 2">
    <name type="scientific">Ambispora gerdemannii</name>
    <dbReference type="NCBI Taxonomy" id="144530"/>
    <lineage>
        <taxon>Eukaryota</taxon>
        <taxon>Fungi</taxon>
        <taxon>Fungi incertae sedis</taxon>
        <taxon>Mucoromycota</taxon>
        <taxon>Glomeromycotina</taxon>
        <taxon>Glomeromycetes</taxon>
        <taxon>Archaeosporales</taxon>
        <taxon>Ambisporaceae</taxon>
        <taxon>Ambispora</taxon>
    </lineage>
</organism>
<name>A0A9N9A015_9GLOM</name>
<gene>
    <name evidence="1" type="ORF">AGERDE_LOCUS4837</name>
</gene>
<dbReference type="AlphaFoldDB" id="A0A9N9A015"/>
<comment type="caution">
    <text evidence="1">The sequence shown here is derived from an EMBL/GenBank/DDBJ whole genome shotgun (WGS) entry which is preliminary data.</text>
</comment>
<dbReference type="EMBL" id="CAJVPL010000594">
    <property type="protein sequence ID" value="CAG8512983.1"/>
    <property type="molecule type" value="Genomic_DNA"/>
</dbReference>
<reference evidence="1" key="1">
    <citation type="submission" date="2021-06" db="EMBL/GenBank/DDBJ databases">
        <authorList>
            <person name="Kallberg Y."/>
            <person name="Tangrot J."/>
            <person name="Rosling A."/>
        </authorList>
    </citation>
    <scope>NUCLEOTIDE SEQUENCE</scope>
    <source>
        <strain evidence="1">MT106</strain>
    </source>
</reference>
<dbReference type="Proteomes" id="UP000789831">
    <property type="component" value="Unassembled WGS sequence"/>
</dbReference>